<protein>
    <submittedName>
        <fullName evidence="1">Esterase family protein</fullName>
    </submittedName>
</protein>
<dbReference type="Pfam" id="PF00756">
    <property type="entry name" value="Esterase"/>
    <property type="match status" value="1"/>
</dbReference>
<dbReference type="InterPro" id="IPR050583">
    <property type="entry name" value="Mycobacterial_A85_antigen"/>
</dbReference>
<dbReference type="SUPFAM" id="SSF53474">
    <property type="entry name" value="alpha/beta-Hydrolases"/>
    <property type="match status" value="1"/>
</dbReference>
<reference evidence="1" key="1">
    <citation type="submission" date="2020-09" db="EMBL/GenBank/DDBJ databases">
        <title>A novel bacterium of genus Neiella, isolated from South China Sea.</title>
        <authorList>
            <person name="Huang H."/>
            <person name="Mo K."/>
            <person name="Hu Y."/>
        </authorList>
    </citation>
    <scope>NUCLEOTIDE SEQUENCE</scope>
    <source>
        <strain evidence="1">HB171785</strain>
    </source>
</reference>
<dbReference type="RefSeq" id="WP_191145522.1">
    <property type="nucleotide sequence ID" value="NZ_JACXAF010000018.1"/>
</dbReference>
<accession>A0A8J6QT81</accession>
<name>A0A8J6QT81_9GAMM</name>
<dbReference type="PANTHER" id="PTHR48098">
    <property type="entry name" value="ENTEROCHELIN ESTERASE-RELATED"/>
    <property type="match status" value="1"/>
</dbReference>
<organism evidence="1 2">
    <name type="scientific">Neiella litorisoli</name>
    <dbReference type="NCBI Taxonomy" id="2771431"/>
    <lineage>
        <taxon>Bacteria</taxon>
        <taxon>Pseudomonadati</taxon>
        <taxon>Pseudomonadota</taxon>
        <taxon>Gammaproteobacteria</taxon>
        <taxon>Alteromonadales</taxon>
        <taxon>Echinimonadaceae</taxon>
        <taxon>Neiella</taxon>
    </lineage>
</organism>
<dbReference type="InterPro" id="IPR000801">
    <property type="entry name" value="Esterase-like"/>
</dbReference>
<proteinExistence type="predicted"/>
<evidence type="ECO:0000313" key="1">
    <source>
        <dbReference type="EMBL" id="MBD1390454.1"/>
    </source>
</evidence>
<comment type="caution">
    <text evidence="1">The sequence shown here is derived from an EMBL/GenBank/DDBJ whole genome shotgun (WGS) entry which is preliminary data.</text>
</comment>
<dbReference type="InterPro" id="IPR029058">
    <property type="entry name" value="AB_hydrolase_fold"/>
</dbReference>
<dbReference type="AlphaFoldDB" id="A0A8J6QT81"/>
<keyword evidence="2" id="KW-1185">Reference proteome</keyword>
<dbReference type="PANTHER" id="PTHR48098:SF3">
    <property type="entry name" value="IRON(III) ENTEROBACTIN ESTERASE"/>
    <property type="match status" value="1"/>
</dbReference>
<evidence type="ECO:0000313" key="2">
    <source>
        <dbReference type="Proteomes" id="UP000638014"/>
    </source>
</evidence>
<dbReference type="Proteomes" id="UP000638014">
    <property type="component" value="Unassembled WGS sequence"/>
</dbReference>
<gene>
    <name evidence="1" type="ORF">IC617_13515</name>
</gene>
<dbReference type="Gene3D" id="3.40.50.1820">
    <property type="entry name" value="alpha/beta hydrolase"/>
    <property type="match status" value="1"/>
</dbReference>
<dbReference type="EMBL" id="JACXAF010000018">
    <property type="protein sequence ID" value="MBD1390454.1"/>
    <property type="molecule type" value="Genomic_DNA"/>
</dbReference>
<sequence>MKREYHKWWSDRLGRDMELLVFGHSGDRMLVFPTRYARFYEYENMRMIEAIRSKIDSGHLQVFCVDSIDCESLYANWAHPAHRIGRHLQYEQYILQEVFPLMDLLNSGGRTISHGCSLGAFHAANMVFRHPDKFQKLIAFSGRYDLTMGVEWFTDLFNGYYDDNIYFNTPTHFLPNLQCEHRLKAIRDTDITLVIGEQDPFRQNNEHLSQILWQKSVAHDLKYWSERAHRGYYWRRMAPMFI</sequence>